<evidence type="ECO:0008006" key="3">
    <source>
        <dbReference type="Google" id="ProtNLM"/>
    </source>
</evidence>
<proteinExistence type="predicted"/>
<organism evidence="1 2">
    <name type="scientific">Azospirillum oleiclasticum</name>
    <dbReference type="NCBI Taxonomy" id="2735135"/>
    <lineage>
        <taxon>Bacteria</taxon>
        <taxon>Pseudomonadati</taxon>
        <taxon>Pseudomonadota</taxon>
        <taxon>Alphaproteobacteria</taxon>
        <taxon>Rhodospirillales</taxon>
        <taxon>Azospirillaceae</taxon>
        <taxon>Azospirillum</taxon>
    </lineage>
</organism>
<dbReference type="RefSeq" id="WP_180284776.1">
    <property type="nucleotide sequence ID" value="NZ_JABFDB010000023.1"/>
</dbReference>
<gene>
    <name evidence="1" type="ORF">HND93_25115</name>
</gene>
<keyword evidence="2" id="KW-1185">Reference proteome</keyword>
<protein>
    <recommendedName>
        <fullName evidence="3">Restriction endonuclease</fullName>
    </recommendedName>
</protein>
<evidence type="ECO:0000313" key="2">
    <source>
        <dbReference type="Proteomes" id="UP000584642"/>
    </source>
</evidence>
<sequence length="347" mass="38874">MLQLVEHNQVGYVRDALRAIFERKGKKLGERRLTTPGGAFDADLVCWPKNGGSGEGLWAYFLEKAWSGNRLPCGFGSFEGEDFSNLTPSVEMNFSFDPENRRVSTRALRDDAGNFYIGHRGGLGGGRASVSSDDFSELIRGFVREKIIRSDQKEEHVFIIGAITSQSFLPRLFSYVKECERIRTLAKNGKIPEDRFFNIRKLSGADNVFNRQNGSNGIGVSSGTYDINRLHGRVVNALADALGAAPKNSMHDEMRPDLYIMDKYNKMKVLFEVKVSSDTQSWFTALGQLVVYGAGQTPRPKRILVCPANREDPNFKRAIEELSVSVVTFTIDDDDCIIFDNIDVFKD</sequence>
<reference evidence="1 2" key="1">
    <citation type="submission" date="2020-05" db="EMBL/GenBank/DDBJ databases">
        <title>Azospirillum oleiclasticum sp. nov, a nitrogen-fixing and heavy crude oil-emulsifying bacterium isolated from the crude oil of Yumen Oilfield.</title>
        <authorList>
            <person name="Wu D."/>
            <person name="Cai M."/>
            <person name="Zhang X."/>
        </authorList>
    </citation>
    <scope>NUCLEOTIDE SEQUENCE [LARGE SCALE GENOMIC DNA]</scope>
    <source>
        <strain evidence="1 2">ROY-1-1-2</strain>
    </source>
</reference>
<comment type="caution">
    <text evidence="1">The sequence shown here is derived from an EMBL/GenBank/DDBJ whole genome shotgun (WGS) entry which is preliminary data.</text>
</comment>
<dbReference type="EMBL" id="JABFDB010000023">
    <property type="protein sequence ID" value="NYZ23001.1"/>
    <property type="molecule type" value="Genomic_DNA"/>
</dbReference>
<name>A0ABX2TI63_9PROT</name>
<evidence type="ECO:0000313" key="1">
    <source>
        <dbReference type="EMBL" id="NYZ23001.1"/>
    </source>
</evidence>
<accession>A0ABX2TI63</accession>
<dbReference type="Proteomes" id="UP000584642">
    <property type="component" value="Unassembled WGS sequence"/>
</dbReference>